<dbReference type="RefSeq" id="WP_162671613.1">
    <property type="nucleotide sequence ID" value="NZ_LR593886.1"/>
</dbReference>
<dbReference type="KEGG" id="gms:SOIL9_02570"/>
<dbReference type="InterPro" id="IPR002048">
    <property type="entry name" value="EF_hand_dom"/>
</dbReference>
<dbReference type="InterPro" id="IPR011992">
    <property type="entry name" value="EF-hand-dom_pair"/>
</dbReference>
<protein>
    <recommendedName>
        <fullName evidence="4">EF-hand domain-containing protein</fullName>
    </recommendedName>
</protein>
<organism evidence="5 6">
    <name type="scientific">Gemmata massiliana</name>
    <dbReference type="NCBI Taxonomy" id="1210884"/>
    <lineage>
        <taxon>Bacteria</taxon>
        <taxon>Pseudomonadati</taxon>
        <taxon>Planctomycetota</taxon>
        <taxon>Planctomycetia</taxon>
        <taxon>Gemmatales</taxon>
        <taxon>Gemmataceae</taxon>
        <taxon>Gemmata</taxon>
    </lineage>
</organism>
<proteinExistence type="predicted"/>
<reference evidence="5 6" key="1">
    <citation type="submission" date="2019-05" db="EMBL/GenBank/DDBJ databases">
        <authorList>
            <consortium name="Science for Life Laboratories"/>
        </authorList>
    </citation>
    <scope>NUCLEOTIDE SEQUENCE [LARGE SCALE GENOMIC DNA]</scope>
    <source>
        <strain evidence="5">Soil9</strain>
    </source>
</reference>
<dbReference type="GO" id="GO:0005509">
    <property type="term" value="F:calcium ion binding"/>
    <property type="evidence" value="ECO:0007669"/>
    <property type="project" value="InterPro"/>
</dbReference>
<feature type="domain" description="EF-hand" evidence="4">
    <location>
        <begin position="130"/>
        <end position="165"/>
    </location>
</feature>
<keyword evidence="3" id="KW-0732">Signal</keyword>
<feature type="domain" description="EF-hand" evidence="4">
    <location>
        <begin position="282"/>
        <end position="317"/>
    </location>
</feature>
<dbReference type="SUPFAM" id="SSF47473">
    <property type="entry name" value="EF-hand"/>
    <property type="match status" value="2"/>
</dbReference>
<feature type="domain" description="EF-hand" evidence="4">
    <location>
        <begin position="414"/>
        <end position="440"/>
    </location>
</feature>
<dbReference type="PANTHER" id="PTHR10891">
    <property type="entry name" value="EF-HAND CALCIUM-BINDING DOMAIN CONTAINING PROTEIN"/>
    <property type="match status" value="1"/>
</dbReference>
<keyword evidence="6" id="KW-1185">Reference proteome</keyword>
<keyword evidence="2" id="KW-0677">Repeat</keyword>
<evidence type="ECO:0000256" key="2">
    <source>
        <dbReference type="ARBA" id="ARBA00022737"/>
    </source>
</evidence>
<feature type="domain" description="EF-hand" evidence="4">
    <location>
        <begin position="325"/>
        <end position="360"/>
    </location>
</feature>
<dbReference type="Gene3D" id="1.10.238.10">
    <property type="entry name" value="EF-hand"/>
    <property type="match status" value="4"/>
</dbReference>
<dbReference type="InterPro" id="IPR018247">
    <property type="entry name" value="EF_Hand_1_Ca_BS"/>
</dbReference>
<evidence type="ECO:0000313" key="5">
    <source>
        <dbReference type="EMBL" id="VTR98491.1"/>
    </source>
</evidence>
<evidence type="ECO:0000256" key="1">
    <source>
        <dbReference type="ARBA" id="ARBA00022723"/>
    </source>
</evidence>
<feature type="chain" id="PRO_5026929118" description="EF-hand domain-containing protein" evidence="3">
    <location>
        <begin position="20"/>
        <end position="458"/>
    </location>
</feature>
<feature type="signal peptide" evidence="3">
    <location>
        <begin position="1"/>
        <end position="19"/>
    </location>
</feature>
<dbReference type="Proteomes" id="UP000464178">
    <property type="component" value="Chromosome"/>
</dbReference>
<dbReference type="Pfam" id="PF13202">
    <property type="entry name" value="EF-hand_5"/>
    <property type="match status" value="4"/>
</dbReference>
<dbReference type="InterPro" id="IPR039647">
    <property type="entry name" value="EF_hand_pair_protein_CML-like"/>
</dbReference>
<evidence type="ECO:0000256" key="3">
    <source>
        <dbReference type="SAM" id="SignalP"/>
    </source>
</evidence>
<name>A0A6P2DBE3_9BACT</name>
<dbReference type="AlphaFoldDB" id="A0A6P2DBE3"/>
<dbReference type="EMBL" id="LR593886">
    <property type="protein sequence ID" value="VTR98491.1"/>
    <property type="molecule type" value="Genomic_DNA"/>
</dbReference>
<evidence type="ECO:0000259" key="4">
    <source>
        <dbReference type="PROSITE" id="PS50222"/>
    </source>
</evidence>
<dbReference type="SMART" id="SM00054">
    <property type="entry name" value="EFh"/>
    <property type="match status" value="6"/>
</dbReference>
<keyword evidence="1" id="KW-0479">Metal-binding</keyword>
<sequence length="458" mass="49031">MTRLPALLAVLVVGGTVPAADPDLVFPSGEKSARLRLEVVTDGPAPEVAWAAFLEKLFTHFDRDNDGKLSAAEAKRVFPLPLPGGREVAMDFAALDKTQSGRIAPVEFRAFYRDRGFTPVTIVNQPASAETLALSDALFRHLDRDNDGKLSAAELRRATGLLQRFDENEDEVLTAAELLGEARDTFKSEPTGLKLVPVEKNVSDAKLRLALSGKSTLSGAGSAFELSATGDRLRVPGGTCALSVTKADPATAFRTAKNFYLAQFKAITGDKPAPKRAFDDDSTAQVLAGLFDSADRDGDGKLTRAELEAFFDLIELGVACRVLVTVTDRGRNLFGVFDTNGDGRLDLDELIRAGRTLPNEFARDKSLERGAVPTSYQLIVSRGPAGESFGPVPFGAAPKPKPPVPPVARGPAWFRAMDKNGDGYVSAREFIGAPELFAKLDANGDGRISVEEAETAKL</sequence>
<feature type="domain" description="EF-hand" evidence="4">
    <location>
        <begin position="49"/>
        <end position="84"/>
    </location>
</feature>
<dbReference type="PROSITE" id="PS50222">
    <property type="entry name" value="EF_HAND_2"/>
    <property type="match status" value="5"/>
</dbReference>
<gene>
    <name evidence="5" type="ORF">SOIL9_02570</name>
</gene>
<dbReference type="Pfam" id="PF13499">
    <property type="entry name" value="EF-hand_7"/>
    <property type="match status" value="1"/>
</dbReference>
<evidence type="ECO:0000313" key="6">
    <source>
        <dbReference type="Proteomes" id="UP000464178"/>
    </source>
</evidence>
<dbReference type="CDD" id="cd00051">
    <property type="entry name" value="EFh"/>
    <property type="match status" value="2"/>
</dbReference>
<dbReference type="PROSITE" id="PS00018">
    <property type="entry name" value="EF_HAND_1"/>
    <property type="match status" value="4"/>
</dbReference>
<accession>A0A6P2DBE3</accession>